<feature type="non-terminal residue" evidence="1">
    <location>
        <position position="382"/>
    </location>
</feature>
<name>A0A0F9GGT4_9ZZZZ</name>
<sequence>MGLRQLGNSLVENSKNKGLPLRSVRSILKKELGDDYDKYKYRLVAAIQKSKKVKVVEFWKQGNSLRRISGLTRFALYIVKAILAEELGSFYENRSSRLTYEEIKQLVPEEKFKQIVKLKENGKDICEIFDISKFPIKIIKIYLKEVGNRHLRFNSTEFSAKNVKQLYDSLTSKMIRLKQKSLGMKPKSSMVNIKQRVNDLREVCVRQCIDVREVARGNSIYWSLNVLGPIFIFKFLQANGLHFNFHSFIQTLQIDKREYFKGLKKINDFFLREYGYRDRKLQVMSIIEEVKAFFGLSLEFYQNAQKIIDRLWALLQNTTDEVLAGVISVLSVISINDESATVKVICDIIGTSYSSIIYQIRNKLLKRLNITGFKTFRQAKKV</sequence>
<evidence type="ECO:0000313" key="1">
    <source>
        <dbReference type="EMBL" id="KKL98049.1"/>
    </source>
</evidence>
<dbReference type="EMBL" id="LAZR01018013">
    <property type="protein sequence ID" value="KKL98049.1"/>
    <property type="molecule type" value="Genomic_DNA"/>
</dbReference>
<proteinExistence type="predicted"/>
<dbReference type="AlphaFoldDB" id="A0A0F9GGT4"/>
<organism evidence="1">
    <name type="scientific">marine sediment metagenome</name>
    <dbReference type="NCBI Taxonomy" id="412755"/>
    <lineage>
        <taxon>unclassified sequences</taxon>
        <taxon>metagenomes</taxon>
        <taxon>ecological metagenomes</taxon>
    </lineage>
</organism>
<protein>
    <submittedName>
        <fullName evidence="1">Uncharacterized protein</fullName>
    </submittedName>
</protein>
<reference evidence="1" key="1">
    <citation type="journal article" date="2015" name="Nature">
        <title>Complex archaea that bridge the gap between prokaryotes and eukaryotes.</title>
        <authorList>
            <person name="Spang A."/>
            <person name="Saw J.H."/>
            <person name="Jorgensen S.L."/>
            <person name="Zaremba-Niedzwiedzka K."/>
            <person name="Martijn J."/>
            <person name="Lind A.E."/>
            <person name="van Eijk R."/>
            <person name="Schleper C."/>
            <person name="Guy L."/>
            <person name="Ettema T.J."/>
        </authorList>
    </citation>
    <scope>NUCLEOTIDE SEQUENCE</scope>
</reference>
<gene>
    <name evidence="1" type="ORF">LCGC14_1828290</name>
</gene>
<comment type="caution">
    <text evidence="1">The sequence shown here is derived from an EMBL/GenBank/DDBJ whole genome shotgun (WGS) entry which is preliminary data.</text>
</comment>
<accession>A0A0F9GGT4</accession>